<protein>
    <submittedName>
        <fullName evidence="3">Nucleotide-binding universal stress UspA family protein</fullName>
    </submittedName>
</protein>
<proteinExistence type="inferred from homology"/>
<dbReference type="SUPFAM" id="SSF52402">
    <property type="entry name" value="Adenine nucleotide alpha hydrolases-like"/>
    <property type="match status" value="1"/>
</dbReference>
<dbReference type="AlphaFoldDB" id="A0A7X0P1A0"/>
<evidence type="ECO:0000313" key="4">
    <source>
        <dbReference type="Proteomes" id="UP000565579"/>
    </source>
</evidence>
<gene>
    <name evidence="3" type="ORF">HD593_008229</name>
</gene>
<dbReference type="InterPro" id="IPR006016">
    <property type="entry name" value="UspA"/>
</dbReference>
<comment type="caution">
    <text evidence="3">The sequence shown here is derived from an EMBL/GenBank/DDBJ whole genome shotgun (WGS) entry which is preliminary data.</text>
</comment>
<dbReference type="Gene3D" id="3.40.50.620">
    <property type="entry name" value="HUPs"/>
    <property type="match status" value="1"/>
</dbReference>
<dbReference type="InterPro" id="IPR014729">
    <property type="entry name" value="Rossmann-like_a/b/a_fold"/>
</dbReference>
<comment type="similarity">
    <text evidence="1">Belongs to the universal stress protein A family.</text>
</comment>
<dbReference type="Proteomes" id="UP000565579">
    <property type="component" value="Unassembled WGS sequence"/>
</dbReference>
<dbReference type="PRINTS" id="PR01438">
    <property type="entry name" value="UNVRSLSTRESS"/>
</dbReference>
<accession>A0A7X0P1A0</accession>
<reference evidence="3 4" key="1">
    <citation type="submission" date="2020-08" db="EMBL/GenBank/DDBJ databases">
        <title>Sequencing the genomes of 1000 actinobacteria strains.</title>
        <authorList>
            <person name="Klenk H.-P."/>
        </authorList>
    </citation>
    <scope>NUCLEOTIDE SEQUENCE [LARGE SCALE GENOMIC DNA]</scope>
    <source>
        <strain evidence="3 4">DSM 43768</strain>
    </source>
</reference>
<sequence length="160" mass="17075">MRFHRIVAGADGTRNCEAALLWAAEQAVGRGERLLVVHAWEPRVPYRAPYARQPAHDDLAYEQLHGDAALNRALTLVGDRFPGIRVEGRLVPGRPESVLAEQARGADLLVLGSAAPLAGDGRLGAVVLSCLRRPPCPVVVVPPMGLDASQPVAVELAEAR</sequence>
<dbReference type="Pfam" id="PF00582">
    <property type="entry name" value="Usp"/>
    <property type="match status" value="1"/>
</dbReference>
<name>A0A7X0P1A0_9ACTN</name>
<evidence type="ECO:0000313" key="3">
    <source>
        <dbReference type="EMBL" id="MBB6553434.1"/>
    </source>
</evidence>
<dbReference type="RefSeq" id="WP_185107639.1">
    <property type="nucleotide sequence ID" value="NZ_JACHMI010000001.1"/>
</dbReference>
<keyword evidence="4" id="KW-1185">Reference proteome</keyword>
<feature type="domain" description="UspA" evidence="2">
    <location>
        <begin position="3"/>
        <end position="142"/>
    </location>
</feature>
<organism evidence="3 4">
    <name type="scientific">Nonomuraea rubra</name>
    <dbReference type="NCBI Taxonomy" id="46180"/>
    <lineage>
        <taxon>Bacteria</taxon>
        <taxon>Bacillati</taxon>
        <taxon>Actinomycetota</taxon>
        <taxon>Actinomycetes</taxon>
        <taxon>Streptosporangiales</taxon>
        <taxon>Streptosporangiaceae</taxon>
        <taxon>Nonomuraea</taxon>
    </lineage>
</organism>
<dbReference type="InterPro" id="IPR006015">
    <property type="entry name" value="Universal_stress_UspA"/>
</dbReference>
<evidence type="ECO:0000256" key="1">
    <source>
        <dbReference type="ARBA" id="ARBA00008791"/>
    </source>
</evidence>
<dbReference type="EMBL" id="JACHMI010000001">
    <property type="protein sequence ID" value="MBB6553434.1"/>
    <property type="molecule type" value="Genomic_DNA"/>
</dbReference>
<evidence type="ECO:0000259" key="2">
    <source>
        <dbReference type="Pfam" id="PF00582"/>
    </source>
</evidence>